<name>A0A381RMJ2_9ZZZZ</name>
<proteinExistence type="predicted"/>
<dbReference type="EMBL" id="UINC01002060">
    <property type="protein sequence ID" value="SUZ92454.1"/>
    <property type="molecule type" value="Genomic_DNA"/>
</dbReference>
<keyword evidence="1" id="KW-0963">Cytoplasm</keyword>
<evidence type="ECO:0000256" key="1">
    <source>
        <dbReference type="ARBA" id="ARBA00022490"/>
    </source>
</evidence>
<dbReference type="PANTHER" id="PTHR31760:SF0">
    <property type="entry name" value="S-ADENOSYL-L-METHIONINE-DEPENDENT METHYLTRANSFERASES SUPERFAMILY PROTEIN"/>
    <property type="match status" value="1"/>
</dbReference>
<dbReference type="GO" id="GO:0070043">
    <property type="term" value="F:rRNA (guanine-N7-)-methyltransferase activity"/>
    <property type="evidence" value="ECO:0007669"/>
    <property type="project" value="TreeGrafter"/>
</dbReference>
<keyword evidence="2" id="KW-0698">rRNA processing</keyword>
<sequence>MLKRLIIEPLIAAKVIPGGELSLLDIGSGNGSPAIPIKLFRPNLHLTMVESKTRKSAFLREALRTLDLKDSTVETARWEDLLLRKDLLDSMAFVSVRAVSVDRASLNRLQSFLQYEGKMLLFESSATTKESRSLSPPLVLRETVQLVESLGSRLVVLQKKKFQDS</sequence>
<dbReference type="PANTHER" id="PTHR31760">
    <property type="entry name" value="S-ADENOSYL-L-METHIONINE-DEPENDENT METHYLTRANSFERASES SUPERFAMILY PROTEIN"/>
    <property type="match status" value="1"/>
</dbReference>
<accession>A0A381RMJ2</accession>
<dbReference type="InterPro" id="IPR029063">
    <property type="entry name" value="SAM-dependent_MTases_sf"/>
</dbReference>
<reference evidence="4" key="1">
    <citation type="submission" date="2018-05" db="EMBL/GenBank/DDBJ databases">
        <authorList>
            <person name="Lanie J.A."/>
            <person name="Ng W.-L."/>
            <person name="Kazmierczak K.M."/>
            <person name="Andrzejewski T.M."/>
            <person name="Davidsen T.M."/>
            <person name="Wayne K.J."/>
            <person name="Tettelin H."/>
            <person name="Glass J.I."/>
            <person name="Rusch D."/>
            <person name="Podicherti R."/>
            <person name="Tsui H.-C.T."/>
            <person name="Winkler M.E."/>
        </authorList>
    </citation>
    <scope>NUCLEOTIDE SEQUENCE</scope>
</reference>
<dbReference type="GO" id="GO:0005829">
    <property type="term" value="C:cytosol"/>
    <property type="evidence" value="ECO:0007669"/>
    <property type="project" value="TreeGrafter"/>
</dbReference>
<evidence type="ECO:0000256" key="3">
    <source>
        <dbReference type="ARBA" id="ARBA00022679"/>
    </source>
</evidence>
<evidence type="ECO:0000256" key="2">
    <source>
        <dbReference type="ARBA" id="ARBA00022552"/>
    </source>
</evidence>
<protein>
    <submittedName>
        <fullName evidence="4">Uncharacterized protein</fullName>
    </submittedName>
</protein>
<dbReference type="Pfam" id="PF02527">
    <property type="entry name" value="GidB"/>
    <property type="match status" value="1"/>
</dbReference>
<dbReference type="Gene3D" id="3.40.50.150">
    <property type="entry name" value="Vaccinia Virus protein VP39"/>
    <property type="match status" value="1"/>
</dbReference>
<dbReference type="AlphaFoldDB" id="A0A381RMJ2"/>
<evidence type="ECO:0000313" key="4">
    <source>
        <dbReference type="EMBL" id="SUZ92454.1"/>
    </source>
</evidence>
<dbReference type="InterPro" id="IPR003682">
    <property type="entry name" value="rRNA_ssu_MeTfrase_G"/>
</dbReference>
<gene>
    <name evidence="4" type="ORF">METZ01_LOCUS45308</name>
</gene>
<keyword evidence="3" id="KW-0808">Transferase</keyword>
<organism evidence="4">
    <name type="scientific">marine metagenome</name>
    <dbReference type="NCBI Taxonomy" id="408172"/>
    <lineage>
        <taxon>unclassified sequences</taxon>
        <taxon>metagenomes</taxon>
        <taxon>ecological metagenomes</taxon>
    </lineage>
</organism>
<dbReference type="SUPFAM" id="SSF53335">
    <property type="entry name" value="S-adenosyl-L-methionine-dependent methyltransferases"/>
    <property type="match status" value="1"/>
</dbReference>